<keyword evidence="7" id="KW-0966">Cell projection</keyword>
<dbReference type="Gene3D" id="1.20.1330.10">
    <property type="entry name" value="f41 fragment of flagellin, N-terminal domain"/>
    <property type="match status" value="1"/>
</dbReference>
<comment type="function">
    <text evidence="4">Flagellin is the subunit protein which polymerizes to form the filaments of bacterial flagella.</text>
</comment>
<dbReference type="GO" id="GO:0005576">
    <property type="term" value="C:extracellular region"/>
    <property type="evidence" value="ECO:0007669"/>
    <property type="project" value="UniProtKB-SubCell"/>
</dbReference>
<dbReference type="Pfam" id="PF07196">
    <property type="entry name" value="Flagellin_IN"/>
    <property type="match status" value="2"/>
</dbReference>
<dbReference type="InterPro" id="IPR001492">
    <property type="entry name" value="Flagellin"/>
</dbReference>
<dbReference type="Gene3D" id="6.10.280.190">
    <property type="match status" value="1"/>
</dbReference>
<dbReference type="PRINTS" id="PR00207">
    <property type="entry name" value="FLAGELLIN"/>
</dbReference>
<comment type="similarity">
    <text evidence="1 4">Belongs to the bacterial flagellin family.</text>
</comment>
<dbReference type="Proteomes" id="UP000814207">
    <property type="component" value="Unassembled WGS sequence"/>
</dbReference>
<dbReference type="EMBL" id="WKEU01000078">
    <property type="protein sequence ID" value="MCF5064690.1"/>
    <property type="molecule type" value="Genomic_DNA"/>
</dbReference>
<protein>
    <recommendedName>
        <fullName evidence="4">Flagellin</fullName>
    </recommendedName>
</protein>
<evidence type="ECO:0000256" key="2">
    <source>
        <dbReference type="ARBA" id="ARBA00022525"/>
    </source>
</evidence>
<dbReference type="InterPro" id="IPR001029">
    <property type="entry name" value="Flagellin_N"/>
</dbReference>
<gene>
    <name evidence="7" type="ORF">GIW73_17280</name>
</gene>
<organism evidence="7 8">
    <name type="scientific">Pseudomonas syringae</name>
    <dbReference type="NCBI Taxonomy" id="317"/>
    <lineage>
        <taxon>Bacteria</taxon>
        <taxon>Pseudomonadati</taxon>
        <taxon>Pseudomonadota</taxon>
        <taxon>Gammaproteobacteria</taxon>
        <taxon>Pseudomonadales</taxon>
        <taxon>Pseudomonadaceae</taxon>
        <taxon>Pseudomonas</taxon>
    </lineage>
</organism>
<dbReference type="AlphaFoldDB" id="A0A9Q3ZVT7"/>
<evidence type="ECO:0000313" key="7">
    <source>
        <dbReference type="EMBL" id="MCF5064690.1"/>
    </source>
</evidence>
<dbReference type="InterPro" id="IPR046358">
    <property type="entry name" value="Flagellin_C"/>
</dbReference>
<accession>A0A9Q3ZVT7</accession>
<keyword evidence="2 4" id="KW-0964">Secreted</keyword>
<dbReference type="GO" id="GO:0009288">
    <property type="term" value="C:bacterial-type flagellum"/>
    <property type="evidence" value="ECO:0007669"/>
    <property type="project" value="UniProtKB-SubCell"/>
</dbReference>
<evidence type="ECO:0000256" key="3">
    <source>
        <dbReference type="ARBA" id="ARBA00023143"/>
    </source>
</evidence>
<dbReference type="SUPFAM" id="SSF64518">
    <property type="entry name" value="Phase 1 flagellin"/>
    <property type="match status" value="1"/>
</dbReference>
<evidence type="ECO:0000259" key="6">
    <source>
        <dbReference type="Pfam" id="PF00700"/>
    </source>
</evidence>
<dbReference type="Pfam" id="PF00669">
    <property type="entry name" value="Flagellin_N"/>
    <property type="match status" value="1"/>
</dbReference>
<comment type="subcellular location">
    <subcellularLocation>
        <location evidence="4">Secreted</location>
    </subcellularLocation>
    <subcellularLocation>
        <location evidence="4">Bacterial flagellum</location>
    </subcellularLocation>
</comment>
<dbReference type="Pfam" id="PF00700">
    <property type="entry name" value="Flagellin_C"/>
    <property type="match status" value="1"/>
</dbReference>
<proteinExistence type="inferred from homology"/>
<name>A0A9Q3ZVT7_PSESX</name>
<sequence length="500" mass="50652">MALTVNTNIASITTQGNLNKAGGALATSMQRLSSGLRINSAKDDAAGLQIANRLTSQINGLGQAVKNVNDGISIAQTAEGAMQASTDILQKMRTLALSSATGSLSADDRKSNNDEYQALTAELTRISQTTTFGGQKLLDGSYGTKAIQVGANANETINLSLENVAANKIGSQQIKSTGVAISATGLAAADMVVTGNGQTSTISYDQGASAKDIASKLNGAIGGLSATASTEVKFTVDEVITKGIAPTDPADPTTGTAGIPANFKLTVGDGKEVSFVGITDTASLADQLKSNAAKLGISVNYDEVKNTLEVKSDSGENLVLTGGAGSDSIAVNVKDGSGKYTSAAGVETPTDLADTVVSVLTGQVSLDSAKGYSLADGTTGTGVSDLFGSPSKSAVKTNISDTDVTDATNAQNALAVIDKAIGTIDGVRSGLGATQNRLTTTADNLQNIQKNSTAARSTVQDVDFASETAELTKQQTLQSASTAILSQANQLPSAVLKLLQ</sequence>
<dbReference type="Gene3D" id="2.170.280.10">
    <property type="entry name" value="f41 fragment of flagellin, middle domain"/>
    <property type="match status" value="1"/>
</dbReference>
<evidence type="ECO:0000313" key="8">
    <source>
        <dbReference type="Proteomes" id="UP000814207"/>
    </source>
</evidence>
<dbReference type="Gene3D" id="6.10.10.10">
    <property type="entry name" value="Flagellar export chaperone, C-terminal domain"/>
    <property type="match status" value="1"/>
</dbReference>
<keyword evidence="7" id="KW-0969">Cilium</keyword>
<dbReference type="PANTHER" id="PTHR42792:SF2">
    <property type="entry name" value="FLAGELLIN"/>
    <property type="match status" value="1"/>
</dbReference>
<feature type="domain" description="Flagellin C-terminal" evidence="6">
    <location>
        <begin position="415"/>
        <end position="499"/>
    </location>
</feature>
<dbReference type="GO" id="GO:0005198">
    <property type="term" value="F:structural molecule activity"/>
    <property type="evidence" value="ECO:0007669"/>
    <property type="project" value="UniProtKB-UniRule"/>
</dbReference>
<evidence type="ECO:0000256" key="4">
    <source>
        <dbReference type="RuleBase" id="RU362073"/>
    </source>
</evidence>
<dbReference type="PANTHER" id="PTHR42792">
    <property type="entry name" value="FLAGELLIN"/>
    <property type="match status" value="1"/>
</dbReference>
<dbReference type="InterPro" id="IPR042187">
    <property type="entry name" value="Flagellin_C_sub2"/>
</dbReference>
<reference evidence="7" key="1">
    <citation type="submission" date="2019-11" db="EMBL/GenBank/DDBJ databases">
        <title>Epiphytic Pseudomonas syringae from cherry orchards.</title>
        <authorList>
            <person name="Hulin M.T."/>
        </authorList>
    </citation>
    <scope>NUCLEOTIDE SEQUENCE</scope>
    <source>
        <strain evidence="7">PA-6-9A</strain>
    </source>
</reference>
<keyword evidence="3 4" id="KW-0975">Bacterial flagellum</keyword>
<keyword evidence="7" id="KW-0282">Flagellum</keyword>
<dbReference type="Gene3D" id="2.30.220.10">
    <property type="entry name" value="f41 fragment of flagellin, C-terminal domain"/>
    <property type="match status" value="1"/>
</dbReference>
<dbReference type="InterPro" id="IPR010810">
    <property type="entry name" value="Flagellin_hook_IN_motif"/>
</dbReference>
<feature type="domain" description="Flagellin N-terminal" evidence="5">
    <location>
        <begin position="5"/>
        <end position="141"/>
    </location>
</feature>
<evidence type="ECO:0000256" key="1">
    <source>
        <dbReference type="ARBA" id="ARBA00005709"/>
    </source>
</evidence>
<evidence type="ECO:0000259" key="5">
    <source>
        <dbReference type="Pfam" id="PF00669"/>
    </source>
</evidence>
<comment type="caution">
    <text evidence="7">The sequence shown here is derived from an EMBL/GenBank/DDBJ whole genome shotgun (WGS) entry which is preliminary data.</text>
</comment>